<comment type="catalytic activity">
    <reaction evidence="9">
        <text>2 L-dopa + O2 = 2 L-dopaquinone + 2 H2O</text>
        <dbReference type="Rhea" id="RHEA:34287"/>
        <dbReference type="ChEBI" id="CHEBI:15377"/>
        <dbReference type="ChEBI" id="CHEBI:15379"/>
        <dbReference type="ChEBI" id="CHEBI:57504"/>
        <dbReference type="ChEBI" id="CHEBI:57924"/>
        <dbReference type="EC" id="1.14.18.1"/>
    </reaction>
</comment>
<comment type="similarity">
    <text evidence="2">Belongs to the tyrosinase family.</text>
</comment>
<dbReference type="GO" id="GO:0004503">
    <property type="term" value="F:tyrosinase activity"/>
    <property type="evidence" value="ECO:0007669"/>
    <property type="project" value="UniProtKB-EC"/>
</dbReference>
<dbReference type="PANTHER" id="PTHR11474:SF76">
    <property type="entry name" value="SHKT DOMAIN-CONTAINING PROTEIN"/>
    <property type="match status" value="1"/>
</dbReference>
<dbReference type="PROSITE" id="PS00498">
    <property type="entry name" value="TYROSINASE_2"/>
    <property type="match status" value="1"/>
</dbReference>
<dbReference type="AlphaFoldDB" id="A0A8E2E040"/>
<reference evidence="14 15" key="1">
    <citation type="journal article" date="2016" name="Nat. Commun.">
        <title>Ectomycorrhizal ecology is imprinted in the genome of the dominant symbiotic fungus Cenococcum geophilum.</title>
        <authorList>
            <consortium name="DOE Joint Genome Institute"/>
            <person name="Peter M."/>
            <person name="Kohler A."/>
            <person name="Ohm R.A."/>
            <person name="Kuo A."/>
            <person name="Krutzmann J."/>
            <person name="Morin E."/>
            <person name="Arend M."/>
            <person name="Barry K.W."/>
            <person name="Binder M."/>
            <person name="Choi C."/>
            <person name="Clum A."/>
            <person name="Copeland A."/>
            <person name="Grisel N."/>
            <person name="Haridas S."/>
            <person name="Kipfer T."/>
            <person name="LaButti K."/>
            <person name="Lindquist E."/>
            <person name="Lipzen A."/>
            <person name="Maire R."/>
            <person name="Meier B."/>
            <person name="Mihaltcheva S."/>
            <person name="Molinier V."/>
            <person name="Murat C."/>
            <person name="Poggeler S."/>
            <person name="Quandt C.A."/>
            <person name="Sperisen C."/>
            <person name="Tritt A."/>
            <person name="Tisserant E."/>
            <person name="Crous P.W."/>
            <person name="Henrissat B."/>
            <person name="Nehls U."/>
            <person name="Egli S."/>
            <person name="Spatafora J.W."/>
            <person name="Grigoriev I.V."/>
            <person name="Martin F.M."/>
        </authorList>
    </citation>
    <scope>NUCLEOTIDE SEQUENCE [LARGE SCALE GENOMIC DNA]</scope>
    <source>
        <strain evidence="14 15">CBS 459.81</strain>
    </source>
</reference>
<dbReference type="InterPro" id="IPR050316">
    <property type="entry name" value="Tyrosinase/Hemocyanin"/>
</dbReference>
<comment type="catalytic activity">
    <reaction evidence="10">
        <text>L-tyrosine + O2 = L-dopaquinone + H2O</text>
        <dbReference type="Rhea" id="RHEA:18117"/>
        <dbReference type="ChEBI" id="CHEBI:15377"/>
        <dbReference type="ChEBI" id="CHEBI:15379"/>
        <dbReference type="ChEBI" id="CHEBI:57924"/>
        <dbReference type="ChEBI" id="CHEBI:58315"/>
        <dbReference type="EC" id="1.14.18.1"/>
    </reaction>
</comment>
<evidence type="ECO:0000256" key="3">
    <source>
        <dbReference type="ARBA" id="ARBA00011906"/>
    </source>
</evidence>
<proteinExistence type="inferred from homology"/>
<evidence type="ECO:0000313" key="15">
    <source>
        <dbReference type="Proteomes" id="UP000250266"/>
    </source>
</evidence>
<comment type="cofactor">
    <cofactor evidence="1">
        <name>Cu(2+)</name>
        <dbReference type="ChEBI" id="CHEBI:29036"/>
    </cofactor>
</comment>
<dbReference type="SUPFAM" id="SSF48056">
    <property type="entry name" value="Di-copper centre-containing domain"/>
    <property type="match status" value="1"/>
</dbReference>
<gene>
    <name evidence="14" type="ORF">K432DRAFT_386508</name>
</gene>
<feature type="domain" description="Tyrosinase copper-binding" evidence="12">
    <location>
        <begin position="90"/>
        <end position="107"/>
    </location>
</feature>
<evidence type="ECO:0000256" key="1">
    <source>
        <dbReference type="ARBA" id="ARBA00001973"/>
    </source>
</evidence>
<dbReference type="InterPro" id="IPR016216">
    <property type="entry name" value="Monophenol_mOase_fun"/>
</dbReference>
<dbReference type="InterPro" id="IPR002227">
    <property type="entry name" value="Tyrosinase_Cu-bd"/>
</dbReference>
<dbReference type="EMBL" id="KV745387">
    <property type="protein sequence ID" value="OCK74941.1"/>
    <property type="molecule type" value="Genomic_DNA"/>
</dbReference>
<dbReference type="InterPro" id="IPR041640">
    <property type="entry name" value="Tyrosinase_C"/>
</dbReference>
<keyword evidence="7" id="KW-0503">Monooxygenase</keyword>
<organism evidence="14 15">
    <name type="scientific">Lepidopterella palustris CBS 459.81</name>
    <dbReference type="NCBI Taxonomy" id="1314670"/>
    <lineage>
        <taxon>Eukaryota</taxon>
        <taxon>Fungi</taxon>
        <taxon>Dikarya</taxon>
        <taxon>Ascomycota</taxon>
        <taxon>Pezizomycotina</taxon>
        <taxon>Dothideomycetes</taxon>
        <taxon>Pleosporomycetidae</taxon>
        <taxon>Mytilinidiales</taxon>
        <taxon>Argynnaceae</taxon>
        <taxon>Lepidopterella</taxon>
    </lineage>
</organism>
<dbReference type="InterPro" id="IPR008922">
    <property type="entry name" value="Di-copper_centre_dom_sf"/>
</dbReference>
<evidence type="ECO:0000259" key="13">
    <source>
        <dbReference type="PROSITE" id="PS00498"/>
    </source>
</evidence>
<sequence>MSSSNIAATGVPTIPAANGAVPLRREIRDLEANYSDQWNLYLLGLAAFTKVSETDLLSYYQLAGIHGEPFIPWNGVGGISDFRFGGYCTHSSILFLTWHRPYLALYEQALYAIIQGIASQFPDSVRARYVAAAKDFRLPYWDWAANVGSASAFPASISSATATIVDTDGATKVVNNPLYSYMFPSSAFSGDLDQSWSVYPGTVRYPTTQDSSATSQDDQVTQVITNENPSLRSNVSLILLSYTKFDAFSNNQWLRNGEPGQYGSLEDLHNEIHDKTGGGGHMSALEVSAFDPVFWLHHCNVDRLWAIWQALNPNSFVTAKASEGNFTTEQGAREDANSQLKPFWDASGTKFWNSTRVKETTPFGYAYPETQKWNYSTTQAYQAALRSTVTSEYGGNVLTSFFANASAAPVPTSTLAAEPAPALVSRLVERKAVAHPSTPTTGKEPIAKNAETAPAPSEENGQPKEPAAPATATVPLGVPSKFAHIVQDNSYTEWITNLRALKHGLSQTFRVLVFLGDFNPNPATWPLEANLVGRFTVLGRAPDTACAKCKADQEDELVVTGTVPLTMALLKEIVAGRLPSLKAEDVEPYLVKNLHWRVTLFNGDEKARSEVPGLSVAVVSTQVRIAEDGTPVYSEHYDLHPAITDGRPAGHGPGDDV</sequence>
<feature type="region of interest" description="Disordered" evidence="11">
    <location>
        <begin position="433"/>
        <end position="473"/>
    </location>
</feature>
<dbReference type="GO" id="GO:0042438">
    <property type="term" value="P:melanin biosynthetic process"/>
    <property type="evidence" value="ECO:0007669"/>
    <property type="project" value="UniProtKB-KW"/>
</dbReference>
<evidence type="ECO:0000256" key="10">
    <source>
        <dbReference type="ARBA" id="ARBA00048881"/>
    </source>
</evidence>
<keyword evidence="5" id="KW-0560">Oxidoreductase</keyword>
<dbReference type="PROSITE" id="PS00497">
    <property type="entry name" value="TYROSINASE_1"/>
    <property type="match status" value="1"/>
</dbReference>
<dbReference type="PIRSF" id="PIRSF000340">
    <property type="entry name" value="MPO_fungal"/>
    <property type="match status" value="1"/>
</dbReference>
<dbReference type="PRINTS" id="PR00092">
    <property type="entry name" value="TYROSINASE"/>
</dbReference>
<evidence type="ECO:0000256" key="5">
    <source>
        <dbReference type="ARBA" id="ARBA00023002"/>
    </source>
</evidence>
<evidence type="ECO:0000313" key="14">
    <source>
        <dbReference type="EMBL" id="OCK74941.1"/>
    </source>
</evidence>
<evidence type="ECO:0000256" key="2">
    <source>
        <dbReference type="ARBA" id="ARBA00009928"/>
    </source>
</evidence>
<dbReference type="PANTHER" id="PTHR11474">
    <property type="entry name" value="TYROSINASE FAMILY MEMBER"/>
    <property type="match status" value="1"/>
</dbReference>
<keyword evidence="4" id="KW-0479">Metal-binding</keyword>
<accession>A0A8E2E040</accession>
<evidence type="ECO:0000256" key="9">
    <source>
        <dbReference type="ARBA" id="ARBA00048233"/>
    </source>
</evidence>
<evidence type="ECO:0000256" key="7">
    <source>
        <dbReference type="ARBA" id="ARBA00023033"/>
    </source>
</evidence>
<keyword evidence="15" id="KW-1185">Reference proteome</keyword>
<evidence type="ECO:0000256" key="11">
    <source>
        <dbReference type="SAM" id="MobiDB-lite"/>
    </source>
</evidence>
<dbReference type="OrthoDB" id="6132182at2759"/>
<keyword evidence="8" id="KW-0470">Melanin biosynthesis</keyword>
<dbReference type="EC" id="1.14.18.1" evidence="3"/>
<evidence type="ECO:0000256" key="6">
    <source>
        <dbReference type="ARBA" id="ARBA00023008"/>
    </source>
</evidence>
<evidence type="ECO:0000256" key="4">
    <source>
        <dbReference type="ARBA" id="ARBA00022723"/>
    </source>
</evidence>
<evidence type="ECO:0000256" key="8">
    <source>
        <dbReference type="ARBA" id="ARBA00023101"/>
    </source>
</evidence>
<feature type="domain" description="Tyrosinase copper-binding" evidence="13">
    <location>
        <begin position="291"/>
        <end position="302"/>
    </location>
</feature>
<dbReference type="GO" id="GO:0046872">
    <property type="term" value="F:metal ion binding"/>
    <property type="evidence" value="ECO:0007669"/>
    <property type="project" value="UniProtKB-KW"/>
</dbReference>
<dbReference type="Pfam" id="PF18132">
    <property type="entry name" value="Tyrosinase_C"/>
    <property type="match status" value="1"/>
</dbReference>
<dbReference type="Proteomes" id="UP000250266">
    <property type="component" value="Unassembled WGS sequence"/>
</dbReference>
<dbReference type="Pfam" id="PF00264">
    <property type="entry name" value="Tyrosinase"/>
    <property type="match status" value="1"/>
</dbReference>
<keyword evidence="6" id="KW-0186">Copper</keyword>
<dbReference type="Gene3D" id="2.60.310.20">
    <property type="match status" value="1"/>
</dbReference>
<evidence type="ECO:0000259" key="12">
    <source>
        <dbReference type="PROSITE" id="PS00497"/>
    </source>
</evidence>
<name>A0A8E2E040_9PEZI</name>
<dbReference type="Gene3D" id="1.10.1280.10">
    <property type="entry name" value="Di-copper center containing domain from catechol oxidase"/>
    <property type="match status" value="1"/>
</dbReference>
<protein>
    <recommendedName>
        <fullName evidence="3">tyrosinase</fullName>
        <ecNumber evidence="3">1.14.18.1</ecNumber>
    </recommendedName>
</protein>